<accession>A0ACB8ZZH8</accession>
<name>A0ACB8ZZH8_ARCLA</name>
<evidence type="ECO:0000313" key="2">
    <source>
        <dbReference type="Proteomes" id="UP001055879"/>
    </source>
</evidence>
<reference evidence="2" key="1">
    <citation type="journal article" date="2022" name="Mol. Ecol. Resour.">
        <title>The genomes of chicory, endive, great burdock and yacon provide insights into Asteraceae palaeo-polyploidization history and plant inulin production.</title>
        <authorList>
            <person name="Fan W."/>
            <person name="Wang S."/>
            <person name="Wang H."/>
            <person name="Wang A."/>
            <person name="Jiang F."/>
            <person name="Liu H."/>
            <person name="Zhao H."/>
            <person name="Xu D."/>
            <person name="Zhang Y."/>
        </authorList>
    </citation>
    <scope>NUCLEOTIDE SEQUENCE [LARGE SCALE GENOMIC DNA]</scope>
    <source>
        <strain evidence="2">cv. Niubang</strain>
    </source>
</reference>
<proteinExistence type="predicted"/>
<gene>
    <name evidence="1" type="ORF">L6452_28517</name>
</gene>
<organism evidence="1 2">
    <name type="scientific">Arctium lappa</name>
    <name type="common">Greater burdock</name>
    <name type="synonym">Lappa major</name>
    <dbReference type="NCBI Taxonomy" id="4217"/>
    <lineage>
        <taxon>Eukaryota</taxon>
        <taxon>Viridiplantae</taxon>
        <taxon>Streptophyta</taxon>
        <taxon>Embryophyta</taxon>
        <taxon>Tracheophyta</taxon>
        <taxon>Spermatophyta</taxon>
        <taxon>Magnoliopsida</taxon>
        <taxon>eudicotyledons</taxon>
        <taxon>Gunneridae</taxon>
        <taxon>Pentapetalae</taxon>
        <taxon>asterids</taxon>
        <taxon>campanulids</taxon>
        <taxon>Asterales</taxon>
        <taxon>Asteraceae</taxon>
        <taxon>Carduoideae</taxon>
        <taxon>Cardueae</taxon>
        <taxon>Arctiinae</taxon>
        <taxon>Arctium</taxon>
    </lineage>
</organism>
<protein>
    <submittedName>
        <fullName evidence="1">Uncharacterized protein</fullName>
    </submittedName>
</protein>
<evidence type="ECO:0000313" key="1">
    <source>
        <dbReference type="EMBL" id="KAI3702765.1"/>
    </source>
</evidence>
<dbReference type="Proteomes" id="UP001055879">
    <property type="component" value="Linkage Group LG09"/>
</dbReference>
<comment type="caution">
    <text evidence="1">The sequence shown here is derived from an EMBL/GenBank/DDBJ whole genome shotgun (WGS) entry which is preliminary data.</text>
</comment>
<reference evidence="1 2" key="2">
    <citation type="journal article" date="2022" name="Mol. Ecol. Resour.">
        <title>The genomes of chicory, endive, great burdock and yacon provide insights into Asteraceae paleo-polyploidization history and plant inulin production.</title>
        <authorList>
            <person name="Fan W."/>
            <person name="Wang S."/>
            <person name="Wang H."/>
            <person name="Wang A."/>
            <person name="Jiang F."/>
            <person name="Liu H."/>
            <person name="Zhao H."/>
            <person name="Xu D."/>
            <person name="Zhang Y."/>
        </authorList>
    </citation>
    <scope>NUCLEOTIDE SEQUENCE [LARGE SCALE GENOMIC DNA]</scope>
    <source>
        <strain evidence="2">cv. Niubang</strain>
    </source>
</reference>
<keyword evidence="2" id="KW-1185">Reference proteome</keyword>
<sequence length="478" mass="52773">MSVERSIEAWEEVQRHGLDLADRLTQGFTGLIQSHITPPSFTWPNPPQPPKLFDVEFPSHNFVTRDLGLAIEKSGYGVNGVSAIFDIGSRLGQAGVDFGANLNGVVQQFFRRLPVPVPFWNEEETAVLRVDSGDRRSGDLGINMLVHEDIGVLSKRLKDFGYNETEKMKDEVEEEEVSGFNSKLARFSGKPQGILNLSSTFDSRTHDVETSLGARGDFWRVEASRGSSTSGNVNPSLFLVQLGPVLFVRDSTLLLPVHLSKQHLLWYGYDRKNGMHSLCPAVWSKHRRWLLMSMVYLNPLACSFMDLQFPNGQLTYVAGEGLSTSAFLPLFGGLLQAQGRYPGEMRFSFSCKNNWGTCITPMVQWPDRSFTMGFEQALAWKRSGLMMRPTVRFSLHPTVGGSNPGVKAELVHSVNDALNLIGGYSLASHPSAFASLSVGRSKWNGNIGRTGIVLKVETPLGNAGQPSFSVQLNSGIEF</sequence>
<dbReference type="EMBL" id="CM042055">
    <property type="protein sequence ID" value="KAI3702765.1"/>
    <property type="molecule type" value="Genomic_DNA"/>
</dbReference>